<evidence type="ECO:0000313" key="5">
    <source>
        <dbReference type="Proteomes" id="UP000321080"/>
    </source>
</evidence>
<evidence type="ECO:0000313" key="4">
    <source>
        <dbReference type="EMBL" id="TXG38754.1"/>
    </source>
</evidence>
<organism evidence="4 5">
    <name type="scientific">Seonamhaeicola maritimus</name>
    <dbReference type="NCBI Taxonomy" id="2591822"/>
    <lineage>
        <taxon>Bacteria</taxon>
        <taxon>Pseudomonadati</taxon>
        <taxon>Bacteroidota</taxon>
        <taxon>Flavobacteriia</taxon>
        <taxon>Flavobacteriales</taxon>
        <taxon>Flavobacteriaceae</taxon>
    </lineage>
</organism>
<dbReference type="OrthoDB" id="9808779at2"/>
<dbReference type="PANTHER" id="PTHR10091:SF0">
    <property type="entry name" value="GALACTOSE MUTAROTASE"/>
    <property type="match status" value="1"/>
</dbReference>
<dbReference type="SUPFAM" id="SSF74650">
    <property type="entry name" value="Galactose mutarotase-like"/>
    <property type="match status" value="1"/>
</dbReference>
<evidence type="ECO:0000256" key="1">
    <source>
        <dbReference type="ARBA" id="ARBA00001913"/>
    </source>
</evidence>
<dbReference type="InterPro" id="IPR011013">
    <property type="entry name" value="Gal_mutarotase_sf_dom"/>
</dbReference>
<dbReference type="GO" id="GO:0033499">
    <property type="term" value="P:galactose catabolic process via UDP-galactose, Leloir pathway"/>
    <property type="evidence" value="ECO:0007669"/>
    <property type="project" value="TreeGrafter"/>
</dbReference>
<dbReference type="Gene3D" id="2.70.98.10">
    <property type="match status" value="1"/>
</dbReference>
<dbReference type="GO" id="GO:0004034">
    <property type="term" value="F:aldose 1-epimerase activity"/>
    <property type="evidence" value="ECO:0007669"/>
    <property type="project" value="TreeGrafter"/>
</dbReference>
<comment type="caution">
    <text evidence="4">The sequence shown here is derived from an EMBL/GenBank/DDBJ whole genome shotgun (WGS) entry which is preliminary data.</text>
</comment>
<dbReference type="Pfam" id="PF01263">
    <property type="entry name" value="Aldose_epim"/>
    <property type="match status" value="1"/>
</dbReference>
<dbReference type="RefSeq" id="WP_147766224.1">
    <property type="nucleotide sequence ID" value="NZ_VRKQ01000008.1"/>
</dbReference>
<gene>
    <name evidence="4" type="ORF">FUA22_02390</name>
</gene>
<accession>A0A5C7GKD4</accession>
<keyword evidence="5" id="KW-1185">Reference proteome</keyword>
<dbReference type="PANTHER" id="PTHR10091">
    <property type="entry name" value="ALDOSE-1-EPIMERASE"/>
    <property type="match status" value="1"/>
</dbReference>
<comment type="cofactor">
    <cofactor evidence="1">
        <name>Ca(2+)</name>
        <dbReference type="ChEBI" id="CHEBI:29108"/>
    </cofactor>
</comment>
<protein>
    <submittedName>
        <fullName evidence="4">Aldose 1-epimerase</fullName>
    </submittedName>
</protein>
<dbReference type="EMBL" id="VRKQ01000008">
    <property type="protein sequence ID" value="TXG38754.1"/>
    <property type="molecule type" value="Genomic_DNA"/>
</dbReference>
<dbReference type="AlphaFoldDB" id="A0A5C7GKD4"/>
<keyword evidence="3" id="KW-0106">Calcium</keyword>
<dbReference type="GO" id="GO:0006006">
    <property type="term" value="P:glucose metabolic process"/>
    <property type="evidence" value="ECO:0007669"/>
    <property type="project" value="TreeGrafter"/>
</dbReference>
<dbReference type="CDD" id="cd01081">
    <property type="entry name" value="Aldose_epim"/>
    <property type="match status" value="1"/>
</dbReference>
<dbReference type="GO" id="GO:0030246">
    <property type="term" value="F:carbohydrate binding"/>
    <property type="evidence" value="ECO:0007669"/>
    <property type="project" value="InterPro"/>
</dbReference>
<reference evidence="4 5" key="1">
    <citation type="submission" date="2019-08" db="EMBL/GenBank/DDBJ databases">
        <title>Seonamhaeicola sediminis sp. nov., isolated from marine sediment.</title>
        <authorList>
            <person name="Cao W.R."/>
        </authorList>
    </citation>
    <scope>NUCLEOTIDE SEQUENCE [LARGE SCALE GENOMIC DNA]</scope>
    <source>
        <strain evidence="4 5">1505</strain>
    </source>
</reference>
<evidence type="ECO:0000256" key="2">
    <source>
        <dbReference type="ARBA" id="ARBA00011245"/>
    </source>
</evidence>
<sequence length="297" mass="33356">MYNIKHNQESGLLEVENPAANVYAKIYLNDGASMQELTLNGHAIIKDLTPLSYADTYASSILFPFANRIKDGKYAFKGEDFQFEANQKEENNALHGLVYNKTFAVIDSTSNEDSASVKLEYNETNESQGFPYLYNIQLEYIFSNEDFELKVTVKNTDAKPFPFTLGWHPYFLSSNLYDSLLQLNSTSKLVLGDRNITTGTMKTDTTLPIKIAGQQLDDCWVLNSDEVVFHTPNYKLKFNATGDNNFLQVYTPPKVNTIAIEPTTGVSDSFNNEIGLKVLKAGETCAITWSLNIKNNN</sequence>
<comment type="subunit">
    <text evidence="2">Monomer.</text>
</comment>
<dbReference type="InterPro" id="IPR008183">
    <property type="entry name" value="Aldose_1/G6P_1-epimerase"/>
</dbReference>
<proteinExistence type="predicted"/>
<dbReference type="Proteomes" id="UP000321080">
    <property type="component" value="Unassembled WGS sequence"/>
</dbReference>
<dbReference type="InterPro" id="IPR014718">
    <property type="entry name" value="GH-type_carb-bd"/>
</dbReference>
<name>A0A5C7GKD4_9FLAO</name>
<evidence type="ECO:0000256" key="3">
    <source>
        <dbReference type="ARBA" id="ARBA00022837"/>
    </source>
</evidence>